<dbReference type="EMBL" id="QMEB01000112">
    <property type="protein sequence ID" value="NMG20755.1"/>
    <property type="molecule type" value="Genomic_DNA"/>
</dbReference>
<gene>
    <name evidence="1" type="ORF">DP116_15310</name>
</gene>
<sequence length="60" mass="7091">MAYQERLKPWAVINSVSPSQKVVVSRHRSRVDAEEYLRLLRQQKPTSQHEVVFELAEDRV</sequence>
<organism evidence="1 2">
    <name type="scientific">Brasilonema bromeliae SPC951</name>
    <dbReference type="NCBI Taxonomy" id="385972"/>
    <lineage>
        <taxon>Bacteria</taxon>
        <taxon>Bacillati</taxon>
        <taxon>Cyanobacteriota</taxon>
        <taxon>Cyanophyceae</taxon>
        <taxon>Nostocales</taxon>
        <taxon>Scytonemataceae</taxon>
        <taxon>Brasilonema</taxon>
        <taxon>Bromeliae group (in: Brasilonema)</taxon>
    </lineage>
</organism>
<dbReference type="RefSeq" id="WP_169156019.1">
    <property type="nucleotide sequence ID" value="NZ_CAWPJE010000102.1"/>
</dbReference>
<evidence type="ECO:0000313" key="2">
    <source>
        <dbReference type="Proteomes" id="UP000718564"/>
    </source>
</evidence>
<proteinExistence type="predicted"/>
<comment type="caution">
    <text evidence="1">The sequence shown here is derived from an EMBL/GenBank/DDBJ whole genome shotgun (WGS) entry which is preliminary data.</text>
</comment>
<reference evidence="1 2" key="1">
    <citation type="submission" date="2018-06" db="EMBL/GenBank/DDBJ databases">
        <title>Comparative genomics of Brasilonema spp. strains.</title>
        <authorList>
            <person name="Alvarenga D.O."/>
            <person name="Fiore M.F."/>
            <person name="Varani A.M."/>
        </authorList>
    </citation>
    <scope>NUCLEOTIDE SEQUENCE [LARGE SCALE GENOMIC DNA]</scope>
    <source>
        <strain evidence="1 2">SPC951</strain>
    </source>
</reference>
<name>A0ABX1P8P7_9CYAN</name>
<keyword evidence="2" id="KW-1185">Reference proteome</keyword>
<dbReference type="Proteomes" id="UP000718564">
    <property type="component" value="Unassembled WGS sequence"/>
</dbReference>
<accession>A0ABX1P8P7</accession>
<protein>
    <submittedName>
        <fullName evidence="1">Uncharacterized protein</fullName>
    </submittedName>
</protein>
<evidence type="ECO:0000313" key="1">
    <source>
        <dbReference type="EMBL" id="NMG20755.1"/>
    </source>
</evidence>